<feature type="transmembrane region" description="Helical" evidence="5">
    <location>
        <begin position="72"/>
        <end position="90"/>
    </location>
</feature>
<comment type="caution">
    <text evidence="6">The sequence shown here is derived from an EMBL/GenBank/DDBJ whole genome shotgun (WGS) entry which is preliminary data.</text>
</comment>
<feature type="transmembrane region" description="Helical" evidence="5">
    <location>
        <begin position="102"/>
        <end position="124"/>
    </location>
</feature>
<evidence type="ECO:0000313" key="7">
    <source>
        <dbReference type="Proteomes" id="UP000838100"/>
    </source>
</evidence>
<proteinExistence type="predicted"/>
<evidence type="ECO:0000256" key="5">
    <source>
        <dbReference type="SAM" id="Phobius"/>
    </source>
</evidence>
<organism evidence="6 7">
    <name type="scientific">Sinobacterium norvegicum</name>
    <dbReference type="NCBI Taxonomy" id="1641715"/>
    <lineage>
        <taxon>Bacteria</taxon>
        <taxon>Pseudomonadati</taxon>
        <taxon>Pseudomonadota</taxon>
        <taxon>Gammaproteobacteria</taxon>
        <taxon>Cellvibrionales</taxon>
        <taxon>Spongiibacteraceae</taxon>
        <taxon>Sinobacterium</taxon>
    </lineage>
</organism>
<dbReference type="Proteomes" id="UP000838100">
    <property type="component" value="Unassembled WGS sequence"/>
</dbReference>
<protein>
    <submittedName>
        <fullName evidence="6">Inner membrane protein YohK</fullName>
    </submittedName>
</protein>
<feature type="transmembrane region" description="Helical" evidence="5">
    <location>
        <begin position="157"/>
        <end position="177"/>
    </location>
</feature>
<feature type="transmembrane region" description="Helical" evidence="5">
    <location>
        <begin position="41"/>
        <end position="60"/>
    </location>
</feature>
<sequence>MTEFQDIWTYLSSEPLLWLTATLMAYVIGDVLFLASGKRPYVNPVLIAVALLAVALMATGTSYEAYFEGAKFVHFMLGPATVCLAVPLFLNIKVVGKSLLPMLVALVLGSLTAIVTALGTAYAFGIRGEVLLSLAPKSVTAPVAMGISESIGGSPTLTAVMVIITGITGAIICTPLLNALRIKDYRARGFAVGVSSHGIGTARAFQVSETAGVFSGIGMGANALATSILVPLVLLFS</sequence>
<keyword evidence="2 5" id="KW-0812">Transmembrane</keyword>
<dbReference type="InterPro" id="IPR007300">
    <property type="entry name" value="CidB/LrgB"/>
</dbReference>
<evidence type="ECO:0000313" key="6">
    <source>
        <dbReference type="EMBL" id="CAH0991163.1"/>
    </source>
</evidence>
<accession>A0ABN8EHR7</accession>
<keyword evidence="7" id="KW-1185">Reference proteome</keyword>
<dbReference type="PANTHER" id="PTHR30249:SF0">
    <property type="entry name" value="PLASTIDAL GLYCOLATE_GLYCERATE TRANSLOCATOR 1, CHLOROPLASTIC"/>
    <property type="match status" value="1"/>
</dbReference>
<dbReference type="PANTHER" id="PTHR30249">
    <property type="entry name" value="PUTATIVE SEROTONIN TRANSPORTER"/>
    <property type="match status" value="1"/>
</dbReference>
<evidence type="ECO:0000256" key="1">
    <source>
        <dbReference type="ARBA" id="ARBA00004141"/>
    </source>
</evidence>
<evidence type="ECO:0000256" key="2">
    <source>
        <dbReference type="ARBA" id="ARBA00022692"/>
    </source>
</evidence>
<evidence type="ECO:0000256" key="3">
    <source>
        <dbReference type="ARBA" id="ARBA00022989"/>
    </source>
</evidence>
<feature type="transmembrane region" description="Helical" evidence="5">
    <location>
        <begin position="213"/>
        <end position="236"/>
    </location>
</feature>
<dbReference type="EMBL" id="CAKLPX010000001">
    <property type="protein sequence ID" value="CAH0991163.1"/>
    <property type="molecule type" value="Genomic_DNA"/>
</dbReference>
<gene>
    <name evidence="6" type="primary">yohK_1</name>
    <name evidence="6" type="ORF">SIN8267_01265</name>
</gene>
<comment type="subcellular location">
    <subcellularLocation>
        <location evidence="1">Membrane</location>
        <topology evidence="1">Multi-pass membrane protein</topology>
    </subcellularLocation>
</comment>
<dbReference type="Pfam" id="PF04172">
    <property type="entry name" value="LrgB"/>
    <property type="match status" value="1"/>
</dbReference>
<keyword evidence="3 5" id="KW-1133">Transmembrane helix</keyword>
<keyword evidence="4 5" id="KW-0472">Membrane</keyword>
<evidence type="ECO:0000256" key="4">
    <source>
        <dbReference type="ARBA" id="ARBA00023136"/>
    </source>
</evidence>
<dbReference type="RefSeq" id="WP_237443820.1">
    <property type="nucleotide sequence ID" value="NZ_CAKLPX010000001.1"/>
</dbReference>
<reference evidence="6" key="1">
    <citation type="submission" date="2021-12" db="EMBL/GenBank/DDBJ databases">
        <authorList>
            <person name="Rodrigo-Torres L."/>
            <person name="Arahal R. D."/>
            <person name="Lucena T."/>
        </authorList>
    </citation>
    <scope>NUCLEOTIDE SEQUENCE</scope>
    <source>
        <strain evidence="6">CECT 8267</strain>
    </source>
</reference>
<name>A0ABN8EHR7_9GAMM</name>
<feature type="transmembrane region" description="Helical" evidence="5">
    <location>
        <begin position="16"/>
        <end position="34"/>
    </location>
</feature>